<dbReference type="SUPFAM" id="SSF48592">
    <property type="entry name" value="GroEL equatorial domain-like"/>
    <property type="match status" value="1"/>
</dbReference>
<dbReference type="Gene3D" id="3.30.260.10">
    <property type="entry name" value="TCP-1-like chaperonin intermediate domain"/>
    <property type="match status" value="1"/>
</dbReference>
<comment type="subcellular location">
    <subcellularLocation>
        <location evidence="1 11">Cytoplasm</location>
    </subcellularLocation>
</comment>
<evidence type="ECO:0000256" key="11">
    <source>
        <dbReference type="RuleBase" id="RU365042"/>
    </source>
</evidence>
<evidence type="ECO:0000256" key="6">
    <source>
        <dbReference type="ARBA" id="ARBA00022946"/>
    </source>
</evidence>
<keyword evidence="7" id="KW-0346">Stress response</keyword>
<proteinExistence type="inferred from homology"/>
<evidence type="ECO:0000256" key="4">
    <source>
        <dbReference type="ARBA" id="ARBA00022741"/>
    </source>
</evidence>
<dbReference type="GO" id="GO:0005832">
    <property type="term" value="C:chaperonin-containing T-complex"/>
    <property type="evidence" value="ECO:0007669"/>
    <property type="project" value="UniProtKB-ARBA"/>
</dbReference>
<dbReference type="SUPFAM" id="SSF54849">
    <property type="entry name" value="GroEL-intermediate domain like"/>
    <property type="match status" value="1"/>
</dbReference>
<evidence type="ECO:0000256" key="3">
    <source>
        <dbReference type="ARBA" id="ARBA00022490"/>
    </source>
</evidence>
<dbReference type="CDD" id="cd03340">
    <property type="entry name" value="TCP1_eta"/>
    <property type="match status" value="1"/>
</dbReference>
<dbReference type="InterPro" id="IPR002423">
    <property type="entry name" value="Cpn60/GroEL/TCP-1"/>
</dbReference>
<dbReference type="InterPro" id="IPR027409">
    <property type="entry name" value="GroEL-like_apical_dom_sf"/>
</dbReference>
<dbReference type="Gene3D" id="3.50.7.10">
    <property type="entry name" value="GroEL"/>
    <property type="match status" value="1"/>
</dbReference>
<feature type="region of interest" description="Disordered" evidence="12">
    <location>
        <begin position="492"/>
        <end position="533"/>
    </location>
</feature>
<evidence type="ECO:0000256" key="5">
    <source>
        <dbReference type="ARBA" id="ARBA00022840"/>
    </source>
</evidence>
<keyword evidence="4 10" id="KW-0547">Nucleotide-binding</keyword>
<name>A0A7S4GBD7_9EUGL</name>
<dbReference type="PRINTS" id="PR00304">
    <property type="entry name" value="TCOMPLEXTCP1"/>
</dbReference>
<dbReference type="PROSITE" id="PS00995">
    <property type="entry name" value="TCP1_3"/>
    <property type="match status" value="1"/>
</dbReference>
<dbReference type="InterPro" id="IPR027413">
    <property type="entry name" value="GROEL-like_equatorial_sf"/>
</dbReference>
<reference evidence="13" key="1">
    <citation type="submission" date="2021-01" db="EMBL/GenBank/DDBJ databases">
        <authorList>
            <person name="Corre E."/>
            <person name="Pelletier E."/>
            <person name="Niang G."/>
            <person name="Scheremetjew M."/>
            <person name="Finn R."/>
            <person name="Kale V."/>
            <person name="Holt S."/>
            <person name="Cochrane G."/>
            <person name="Meng A."/>
            <person name="Brown T."/>
            <person name="Cohen L."/>
        </authorList>
    </citation>
    <scope>NUCLEOTIDE SEQUENCE</scope>
    <source>
        <strain evidence="13">CCMP1594</strain>
    </source>
</reference>
<comment type="subunit">
    <text evidence="11">Heterooligomeric complex that forms two stacked rings.</text>
</comment>
<keyword evidence="5 10" id="KW-0067">ATP-binding</keyword>
<dbReference type="GO" id="GO:0140662">
    <property type="term" value="F:ATP-dependent protein folding chaperone"/>
    <property type="evidence" value="ECO:0007669"/>
    <property type="project" value="InterPro"/>
</dbReference>
<feature type="compositionally biased region" description="Gly residues" evidence="12">
    <location>
        <begin position="507"/>
        <end position="519"/>
    </location>
</feature>
<comment type="function">
    <text evidence="9">Implicated in mitochondrial protein import and macromolecular assembly. May facilitate the correct folding of imported proteins. May also prevent misfolding and promote the refolding and proper assembly of unfolded polypeptides generated under stress conditions in the mitochondrial matrix.</text>
</comment>
<dbReference type="FunFam" id="3.50.7.10:FF:000006">
    <property type="entry name" value="T-complex protein 1 subunit eta"/>
    <property type="match status" value="1"/>
</dbReference>
<dbReference type="PROSITE" id="PS00751">
    <property type="entry name" value="TCP1_2"/>
    <property type="match status" value="1"/>
</dbReference>
<dbReference type="InterPro" id="IPR053374">
    <property type="entry name" value="TCP-1_chaperonin"/>
</dbReference>
<evidence type="ECO:0000256" key="7">
    <source>
        <dbReference type="ARBA" id="ARBA00023016"/>
    </source>
</evidence>
<keyword evidence="6" id="KW-0809">Transit peptide</keyword>
<comment type="similarity">
    <text evidence="2 10">Belongs to the TCP-1 chaperonin family.</text>
</comment>
<evidence type="ECO:0000256" key="1">
    <source>
        <dbReference type="ARBA" id="ARBA00004496"/>
    </source>
</evidence>
<dbReference type="Gene3D" id="1.10.560.10">
    <property type="entry name" value="GroEL-like equatorial domain"/>
    <property type="match status" value="1"/>
</dbReference>
<dbReference type="InterPro" id="IPR002194">
    <property type="entry name" value="Chaperonin_TCP-1_CS"/>
</dbReference>
<dbReference type="Pfam" id="PF00118">
    <property type="entry name" value="Cpn60_TCP1"/>
    <property type="match status" value="1"/>
</dbReference>
<dbReference type="GO" id="GO:0051082">
    <property type="term" value="F:unfolded protein binding"/>
    <property type="evidence" value="ECO:0007669"/>
    <property type="project" value="InterPro"/>
</dbReference>
<sequence>MDKLIHLGRDTTISNDGATIMKLLEVEHPAAKALVDIAQSQDNEVGDGTTSVVLLAGEFLRNAKDLLEDGVAPQVIIKAYRQACNLAIAKLLAMAKVPSADTPALLKENLLKCAMTSLNSKLISSHGVEWSTEGAVSMTGGEFFGRMAVNAVDALDENMDLSLIGVKKVQGGSLSDSIFVEGVAFKKTFSYAGFEQQPKYFENPKILCLNIELELKAEKDNAEIRLKDPAQYQSIVDAEWEIIYEKLDNCVKSGAQIILSKLAIGDLATQYFADRNLFCAGRVPDEDMKRVCKSTNANVLTTVSKVTPDCLGACGLFEERQIGAERYNLFTQCKNAKSVTIILRGGADQFMDEAERSLHDAIMIVRKGKKQSAVVAGGGAVEMELSKHLREHARTIRGKAQIIMNLYAKALEVIPRCLADNAGFDSIDVMNKLRYMHAKKDEDGSLYGVDIETGGVCDTLAKYVWEPVDMKRNALYAATEAANLILSIDETVRNPKSEQPGDNTPVGGKGGKGTGGRGMAGMMAGRRGVKRLK</sequence>
<evidence type="ECO:0000256" key="8">
    <source>
        <dbReference type="ARBA" id="ARBA00023186"/>
    </source>
</evidence>
<dbReference type="FunFam" id="3.30.260.10:FF:000022">
    <property type="entry name" value="T-complex protein 1 subunit eta"/>
    <property type="match status" value="1"/>
</dbReference>
<evidence type="ECO:0000256" key="10">
    <source>
        <dbReference type="RuleBase" id="RU004187"/>
    </source>
</evidence>
<dbReference type="InterPro" id="IPR027410">
    <property type="entry name" value="TCP-1-like_intermed_sf"/>
</dbReference>
<accession>A0A7S4GBD7</accession>
<dbReference type="NCBIfam" id="TIGR02345">
    <property type="entry name" value="chap_CCT_eta"/>
    <property type="match status" value="1"/>
</dbReference>
<dbReference type="PANTHER" id="PTHR11353">
    <property type="entry name" value="CHAPERONIN"/>
    <property type="match status" value="1"/>
</dbReference>
<evidence type="ECO:0000256" key="9">
    <source>
        <dbReference type="ARBA" id="ARBA00025467"/>
    </source>
</evidence>
<dbReference type="SUPFAM" id="SSF52029">
    <property type="entry name" value="GroEL apical domain-like"/>
    <property type="match status" value="1"/>
</dbReference>
<dbReference type="InterPro" id="IPR012720">
    <property type="entry name" value="Chap_CCT_eta"/>
</dbReference>
<dbReference type="GO" id="GO:0005524">
    <property type="term" value="F:ATP binding"/>
    <property type="evidence" value="ECO:0007669"/>
    <property type="project" value="UniProtKB-KW"/>
</dbReference>
<dbReference type="EMBL" id="HBJA01123103">
    <property type="protein sequence ID" value="CAE0831112.1"/>
    <property type="molecule type" value="Transcribed_RNA"/>
</dbReference>
<dbReference type="FunFam" id="1.10.560.10:FF:000017">
    <property type="entry name" value="T-complex protein 1 subunit eta"/>
    <property type="match status" value="1"/>
</dbReference>
<evidence type="ECO:0000256" key="2">
    <source>
        <dbReference type="ARBA" id="ARBA00008020"/>
    </source>
</evidence>
<evidence type="ECO:0000256" key="12">
    <source>
        <dbReference type="SAM" id="MobiDB-lite"/>
    </source>
</evidence>
<evidence type="ECO:0000313" key="13">
    <source>
        <dbReference type="EMBL" id="CAE0831112.1"/>
    </source>
</evidence>
<dbReference type="AlphaFoldDB" id="A0A7S4GBD7"/>
<keyword evidence="8 10" id="KW-0143">Chaperone</keyword>
<keyword evidence="3 11" id="KW-0963">Cytoplasm</keyword>
<protein>
    <recommendedName>
        <fullName evidence="11">T-complex protein 1 subunit eta</fullName>
        <shortName evidence="11">TCP-1-eta</shortName>
    </recommendedName>
    <alternativeName>
        <fullName evidence="11">CCT-eta</fullName>
    </alternativeName>
</protein>
<comment type="function">
    <text evidence="11">Molecular chaperone; assists the folding of proteins upon ATP hydrolysis. Known to play a role, in vitro, in the folding of actin and tubulin.</text>
</comment>
<gene>
    <name evidence="13" type="ORF">EGYM00163_LOCUS42394</name>
</gene>
<organism evidence="13">
    <name type="scientific">Eutreptiella gymnastica</name>
    <dbReference type="NCBI Taxonomy" id="73025"/>
    <lineage>
        <taxon>Eukaryota</taxon>
        <taxon>Discoba</taxon>
        <taxon>Euglenozoa</taxon>
        <taxon>Euglenida</taxon>
        <taxon>Spirocuta</taxon>
        <taxon>Euglenophyceae</taxon>
        <taxon>Eutreptiales</taxon>
        <taxon>Eutreptiaceae</taxon>
        <taxon>Eutreptiella</taxon>
    </lineage>
</organism>
<dbReference type="GO" id="GO:0016887">
    <property type="term" value="F:ATP hydrolysis activity"/>
    <property type="evidence" value="ECO:0007669"/>
    <property type="project" value="InterPro"/>
</dbReference>
<dbReference type="InterPro" id="IPR017998">
    <property type="entry name" value="Chaperone_TCP-1"/>
</dbReference>
<dbReference type="NCBIfam" id="NF041083">
    <property type="entry name" value="thermosome_beta"/>
    <property type="match status" value="1"/>
</dbReference>